<accession>A0ACB8CN07</accession>
<comment type="caution">
    <text evidence="1">The sequence shown here is derived from an EMBL/GenBank/DDBJ whole genome shotgun (WGS) entry which is preliminary data.</text>
</comment>
<evidence type="ECO:0000313" key="2">
    <source>
        <dbReference type="Proteomes" id="UP000821865"/>
    </source>
</evidence>
<evidence type="ECO:0000313" key="1">
    <source>
        <dbReference type="EMBL" id="KAH7946301.1"/>
    </source>
</evidence>
<dbReference type="EMBL" id="CM023475">
    <property type="protein sequence ID" value="KAH7946301.1"/>
    <property type="molecule type" value="Genomic_DNA"/>
</dbReference>
<sequence>MSVLEDKHKADSTLQTALTAIFHGGQSEGFGSVPSTSSLGQGRHGDKRRTRQATADNERGYGSNSFQLLLLLFAQTAAFASYVQVGTRVVDVQPVEYWCMPPSKYSYMSTAQWFNVGIPRRPDGSYSHCTYYERPRTAVSAPSEAEVLCDHWHYNVSESNHNLLVEWDMVCYRTWLLDVAEAAFVSGSALCAPSMGLASDMFGRWPVLYASVVVLFCTGVTQCFATSLASSLNAILTWRSRSAFQRQLVPAYVTALNTYARDWRILRLGVAVPSLLLIALVHFTSESLDWLIVNGRTKEAERVVLWAARSDRAERGRVKERLNAVIDALALYGERPETISDSPSCRLLFTGPRRYLSFCTFGCWFFSYVGYFSPNFTEVRAHVYDLRWIALALNVLGMFVSYFMTKHCGYRNPLVVLALPSAAIVAFQSVLSTLSLLVPLAWTIILAYVFFNMLNVFLSIHTVKIFPTKMRCIGYSFAYMCGTVGAMMAAIVGRVERALPQNLKAFPTALAAVGMVAFFLSILLLPKRVSQDPIDGSQKTSTGHKRSIVHHSLFEEAERQMTSMEEDNSFYVCDLRELRNRVRLWRQELPRVVPHYAIKACTDPVVIQTLACEEVNFDCSNKWEIEVLVNAGIDVTRILYANPAKQTSHLEFAKNVGVTLMTFDCAEELEKISDKKARLLLRIRAQGGSIECKMATKYGCSLEETASLLRTASDLGQSVVGVAFHVGAIHYDPDTFTLAIAQAREVFDIAKELGMEMNVLDIGGGFPGGIRTRDSFEKVCQAVRNALDLHFPESSGISVIAEPGQYMVTAPYTLAAKVVAKRTQQTSIDGTLCYRHDVYLNASKENCIPREMYTFLDIRLPAALC</sequence>
<keyword evidence="2" id="KW-1185">Reference proteome</keyword>
<proteinExistence type="predicted"/>
<reference evidence="1" key="1">
    <citation type="submission" date="2020-05" db="EMBL/GenBank/DDBJ databases">
        <title>Large-scale comparative analyses of tick genomes elucidate their genetic diversity and vector capacities.</title>
        <authorList>
            <person name="Jia N."/>
            <person name="Wang J."/>
            <person name="Shi W."/>
            <person name="Du L."/>
            <person name="Sun Y."/>
            <person name="Zhan W."/>
            <person name="Jiang J."/>
            <person name="Wang Q."/>
            <person name="Zhang B."/>
            <person name="Ji P."/>
            <person name="Sakyi L.B."/>
            <person name="Cui X."/>
            <person name="Yuan T."/>
            <person name="Jiang B."/>
            <person name="Yang W."/>
            <person name="Lam T.T.-Y."/>
            <person name="Chang Q."/>
            <person name="Ding S."/>
            <person name="Wang X."/>
            <person name="Zhu J."/>
            <person name="Ruan X."/>
            <person name="Zhao L."/>
            <person name="Wei J."/>
            <person name="Que T."/>
            <person name="Du C."/>
            <person name="Cheng J."/>
            <person name="Dai P."/>
            <person name="Han X."/>
            <person name="Huang E."/>
            <person name="Gao Y."/>
            <person name="Liu J."/>
            <person name="Shao H."/>
            <person name="Ye R."/>
            <person name="Li L."/>
            <person name="Wei W."/>
            <person name="Wang X."/>
            <person name="Wang C."/>
            <person name="Yang T."/>
            <person name="Huo Q."/>
            <person name="Li W."/>
            <person name="Guo W."/>
            <person name="Chen H."/>
            <person name="Zhou L."/>
            <person name="Ni X."/>
            <person name="Tian J."/>
            <person name="Zhou Y."/>
            <person name="Sheng Y."/>
            <person name="Liu T."/>
            <person name="Pan Y."/>
            <person name="Xia L."/>
            <person name="Li J."/>
            <person name="Zhao F."/>
            <person name="Cao W."/>
        </authorList>
    </citation>
    <scope>NUCLEOTIDE SEQUENCE</scope>
    <source>
        <strain evidence="1">Dsil-2018</strain>
    </source>
</reference>
<name>A0ACB8CN07_DERSI</name>
<dbReference type="Proteomes" id="UP000821865">
    <property type="component" value="Chromosome 6"/>
</dbReference>
<organism evidence="1 2">
    <name type="scientific">Dermacentor silvarum</name>
    <name type="common">Tick</name>
    <dbReference type="NCBI Taxonomy" id="543639"/>
    <lineage>
        <taxon>Eukaryota</taxon>
        <taxon>Metazoa</taxon>
        <taxon>Ecdysozoa</taxon>
        <taxon>Arthropoda</taxon>
        <taxon>Chelicerata</taxon>
        <taxon>Arachnida</taxon>
        <taxon>Acari</taxon>
        <taxon>Parasitiformes</taxon>
        <taxon>Ixodida</taxon>
        <taxon>Ixodoidea</taxon>
        <taxon>Ixodidae</taxon>
        <taxon>Rhipicephalinae</taxon>
        <taxon>Dermacentor</taxon>
    </lineage>
</organism>
<gene>
    <name evidence="1" type="ORF">HPB49_022924</name>
</gene>
<protein>
    <submittedName>
        <fullName evidence="1">Uncharacterized protein</fullName>
    </submittedName>
</protein>